<feature type="domain" description="YCII-related" evidence="2">
    <location>
        <begin position="1"/>
        <end position="108"/>
    </location>
</feature>
<dbReference type="PANTHER" id="PTHR35174:SF3">
    <property type="entry name" value="BLL7171 PROTEIN"/>
    <property type="match status" value="1"/>
</dbReference>
<proteinExistence type="inferred from homology"/>
<keyword evidence="4" id="KW-1185">Reference proteome</keyword>
<dbReference type="InterPro" id="IPR011008">
    <property type="entry name" value="Dimeric_a/b-barrel"/>
</dbReference>
<evidence type="ECO:0000313" key="4">
    <source>
        <dbReference type="Proteomes" id="UP001493487"/>
    </source>
</evidence>
<gene>
    <name evidence="3" type="ORF">QJS35_08095</name>
</gene>
<organism evidence="3 4">
    <name type="scientific">Cohnella silvisoli</name>
    <dbReference type="NCBI Taxonomy" id="2873699"/>
    <lineage>
        <taxon>Bacteria</taxon>
        <taxon>Bacillati</taxon>
        <taxon>Bacillota</taxon>
        <taxon>Bacilli</taxon>
        <taxon>Bacillales</taxon>
        <taxon>Paenibacillaceae</taxon>
        <taxon>Cohnella</taxon>
    </lineage>
</organism>
<dbReference type="Gene3D" id="3.30.70.1060">
    <property type="entry name" value="Dimeric alpha+beta barrel"/>
    <property type="match status" value="1"/>
</dbReference>
<evidence type="ECO:0000259" key="2">
    <source>
        <dbReference type="Pfam" id="PF03795"/>
    </source>
</evidence>
<evidence type="ECO:0000256" key="1">
    <source>
        <dbReference type="ARBA" id="ARBA00007689"/>
    </source>
</evidence>
<protein>
    <submittedName>
        <fullName evidence="3">YciI family protein</fullName>
    </submittedName>
</protein>
<dbReference type="PANTHER" id="PTHR35174">
    <property type="entry name" value="BLL7171 PROTEIN-RELATED"/>
    <property type="match status" value="1"/>
</dbReference>
<name>A0ABV1KQJ2_9BACL</name>
<dbReference type="InterPro" id="IPR005545">
    <property type="entry name" value="YCII"/>
</dbReference>
<dbReference type="Proteomes" id="UP001493487">
    <property type="component" value="Unassembled WGS sequence"/>
</dbReference>
<reference evidence="3 4" key="1">
    <citation type="journal article" date="2023" name="Genome Announc.">
        <title>Pan-Genome Analyses of the Genus Cohnella and Proposal of the Novel Species Cohnella silvisoli sp. nov., Isolated from Forest Soil.</title>
        <authorList>
            <person name="Wang C."/>
            <person name="Mao L."/>
            <person name="Bao G."/>
            <person name="Zhu H."/>
        </authorList>
    </citation>
    <scope>NUCLEOTIDE SEQUENCE [LARGE SCALE GENOMIC DNA]</scope>
    <source>
        <strain evidence="3 4">NL03-T5-1</strain>
    </source>
</reference>
<dbReference type="RefSeq" id="WP_232184979.1">
    <property type="nucleotide sequence ID" value="NZ_JAIOAP010000004.1"/>
</dbReference>
<comment type="caution">
    <text evidence="3">The sequence shown here is derived from an EMBL/GenBank/DDBJ whole genome shotgun (WGS) entry which is preliminary data.</text>
</comment>
<dbReference type="Pfam" id="PF03795">
    <property type="entry name" value="YCII"/>
    <property type="match status" value="1"/>
</dbReference>
<dbReference type="SUPFAM" id="SSF54909">
    <property type="entry name" value="Dimeric alpha+beta barrel"/>
    <property type="match status" value="1"/>
</dbReference>
<sequence length="127" mass="14414">MKFLCLGYMDSKKMNSLPQDEINAVMQECMPHLKELYKSGQVIIDAGLTSETKCLRRAKGKVKVTDGPFIETKEMIGSAFIIEARDMEEATRIASLHPTVQVDLGEQYGWRIEIRPIHYFEEGSSTI</sequence>
<accession>A0ABV1KQJ2</accession>
<dbReference type="EMBL" id="JASKHM010000003">
    <property type="protein sequence ID" value="MEQ4482354.1"/>
    <property type="molecule type" value="Genomic_DNA"/>
</dbReference>
<evidence type="ECO:0000313" key="3">
    <source>
        <dbReference type="EMBL" id="MEQ4482354.1"/>
    </source>
</evidence>
<comment type="similarity">
    <text evidence="1">Belongs to the YciI family.</text>
</comment>